<name>A0A2H0RCK6_9BACT</name>
<dbReference type="AlphaFoldDB" id="A0A2H0RCK6"/>
<dbReference type="EMBL" id="PCXV01000027">
    <property type="protein sequence ID" value="PIR44096.1"/>
    <property type="molecule type" value="Genomic_DNA"/>
</dbReference>
<protein>
    <submittedName>
        <fullName evidence="2">Uncharacterized protein</fullName>
    </submittedName>
</protein>
<proteinExistence type="predicted"/>
<comment type="caution">
    <text evidence="2">The sequence shown here is derived from an EMBL/GenBank/DDBJ whole genome shotgun (WGS) entry which is preliminary data.</text>
</comment>
<gene>
    <name evidence="2" type="ORF">COV23_01655</name>
</gene>
<evidence type="ECO:0000313" key="3">
    <source>
        <dbReference type="Proteomes" id="UP000231602"/>
    </source>
</evidence>
<feature type="signal peptide" evidence="1">
    <location>
        <begin position="1"/>
        <end position="20"/>
    </location>
</feature>
<keyword evidence="1" id="KW-0732">Signal</keyword>
<evidence type="ECO:0000256" key="1">
    <source>
        <dbReference type="SAM" id="SignalP"/>
    </source>
</evidence>
<accession>A0A2H0RCK6</accession>
<evidence type="ECO:0000313" key="2">
    <source>
        <dbReference type="EMBL" id="PIR44096.1"/>
    </source>
</evidence>
<reference evidence="2 3" key="1">
    <citation type="submission" date="2017-09" db="EMBL/GenBank/DDBJ databases">
        <title>Depth-based differentiation of microbial function through sediment-hosted aquifers and enrichment of novel symbionts in the deep terrestrial subsurface.</title>
        <authorList>
            <person name="Probst A.J."/>
            <person name="Ladd B."/>
            <person name="Jarett J.K."/>
            <person name="Geller-Mcgrath D.E."/>
            <person name="Sieber C.M."/>
            <person name="Emerson J.B."/>
            <person name="Anantharaman K."/>
            <person name="Thomas B.C."/>
            <person name="Malmstrom R."/>
            <person name="Stieglmeier M."/>
            <person name="Klingl A."/>
            <person name="Woyke T."/>
            <person name="Ryan C.M."/>
            <person name="Banfield J.F."/>
        </authorList>
    </citation>
    <scope>NUCLEOTIDE SEQUENCE [LARGE SCALE GENOMIC DNA]</scope>
    <source>
        <strain evidence="2">CG10_big_fil_rev_8_21_14_0_10_31_9</strain>
    </source>
</reference>
<feature type="chain" id="PRO_5013769421" evidence="1">
    <location>
        <begin position="21"/>
        <end position="148"/>
    </location>
</feature>
<organism evidence="2 3">
    <name type="scientific">Candidatus Wolfebacteria bacterium CG10_big_fil_rev_8_21_14_0_10_31_9</name>
    <dbReference type="NCBI Taxonomy" id="1975070"/>
    <lineage>
        <taxon>Bacteria</taxon>
        <taxon>Candidatus Wolfeibacteriota</taxon>
    </lineage>
</organism>
<dbReference type="Proteomes" id="UP000231602">
    <property type="component" value="Unassembled WGS sequence"/>
</dbReference>
<sequence>MKRIALLLMFLLFASSFVVAVMAEDQPKIVNVELKQFSERILILTFSFKDVTGGIGKANTEMALMANEDDSVIYQDTHEGTLDVRFSSGIDDKDDTGLFIGIFPMPVPLLSKRVSVVEVGIMITDDHGRKSEKVFSNKVVVINKGYKM</sequence>